<keyword evidence="5" id="KW-1185">Reference proteome</keyword>
<comment type="caution">
    <text evidence="4">The sequence shown here is derived from an EMBL/GenBank/DDBJ whole genome shotgun (WGS) entry which is preliminary data.</text>
</comment>
<dbReference type="SUPFAM" id="SSF51126">
    <property type="entry name" value="Pectin lyase-like"/>
    <property type="match status" value="1"/>
</dbReference>
<dbReference type="SMART" id="SM00710">
    <property type="entry name" value="PbH1"/>
    <property type="match status" value="4"/>
</dbReference>
<feature type="region of interest" description="Disordered" evidence="2">
    <location>
        <begin position="1"/>
        <end position="35"/>
    </location>
</feature>
<reference evidence="4" key="1">
    <citation type="journal article" date="2023" name="DNA Res.">
        <title>Chromosome-level genome assembly of Phrynocephalus forsythii using third-generation DNA sequencing and Hi-C analysis.</title>
        <authorList>
            <person name="Qi Y."/>
            <person name="Zhao W."/>
            <person name="Zhao Y."/>
            <person name="Niu C."/>
            <person name="Cao S."/>
            <person name="Zhang Y."/>
        </authorList>
    </citation>
    <scope>NUCLEOTIDE SEQUENCE</scope>
    <source>
        <tissue evidence="4">Muscle</tissue>
    </source>
</reference>
<keyword evidence="1" id="KW-0677">Repeat</keyword>
<dbReference type="OrthoDB" id="427974at2759"/>
<evidence type="ECO:0000313" key="5">
    <source>
        <dbReference type="Proteomes" id="UP001142489"/>
    </source>
</evidence>
<sequence>MGNLATTEKEEAVTVDTDSSESELSMSSDNEDDDESICKLPYQAHRLSHMLAKVIDGKPQTSGLATLPNDYELKTLPQELQKDKEAQSLANAMQGCLIRKCLFRDGKGGIFVCSQGQARVEGSIFRYLTYAMRCAENSKIVMLKNDIHHCKTSGIFLRLGAGGLIAENNIHSNCEASVDIRKGANPLITKNRIHSLRGHGIEILDVTKALVQDNLIFQGKTKKSILQQGSKTEGCVVGNNKVLAFRKRADNAWTLENPPARPHIEGSSRGMSTSGNSQKGSNVTARIAARVDGGCHNNSSIFCAIL</sequence>
<gene>
    <name evidence="4" type="ORF">JRQ81_013177</name>
</gene>
<feature type="region of interest" description="Disordered" evidence="2">
    <location>
        <begin position="255"/>
        <end position="282"/>
    </location>
</feature>
<feature type="domain" description="Right handed beta helix" evidence="3">
    <location>
        <begin position="94"/>
        <end position="241"/>
    </location>
</feature>
<dbReference type="EMBL" id="JAPFRF010000004">
    <property type="protein sequence ID" value="KAJ7335236.1"/>
    <property type="molecule type" value="Genomic_DNA"/>
</dbReference>
<dbReference type="InterPro" id="IPR006626">
    <property type="entry name" value="PbH1"/>
</dbReference>
<dbReference type="PANTHER" id="PTHR22990:SF15">
    <property type="entry name" value="F-BOX ONLY PROTEIN 10"/>
    <property type="match status" value="1"/>
</dbReference>
<dbReference type="AlphaFoldDB" id="A0A9Q1B4I1"/>
<dbReference type="Pfam" id="PF13229">
    <property type="entry name" value="Beta_helix"/>
    <property type="match status" value="1"/>
</dbReference>
<dbReference type="InterPro" id="IPR051550">
    <property type="entry name" value="SCF-Subunits/Alg-Epimerases"/>
</dbReference>
<feature type="compositionally biased region" description="Polar residues" evidence="2">
    <location>
        <begin position="269"/>
        <end position="282"/>
    </location>
</feature>
<evidence type="ECO:0000259" key="3">
    <source>
        <dbReference type="Pfam" id="PF13229"/>
    </source>
</evidence>
<dbReference type="Proteomes" id="UP001142489">
    <property type="component" value="Unassembled WGS sequence"/>
</dbReference>
<dbReference type="InterPro" id="IPR039448">
    <property type="entry name" value="Beta_helix"/>
</dbReference>
<dbReference type="PANTHER" id="PTHR22990">
    <property type="entry name" value="F-BOX ONLY PROTEIN"/>
    <property type="match status" value="1"/>
</dbReference>
<dbReference type="GO" id="GO:0006511">
    <property type="term" value="P:ubiquitin-dependent protein catabolic process"/>
    <property type="evidence" value="ECO:0007669"/>
    <property type="project" value="TreeGrafter"/>
</dbReference>
<dbReference type="InterPro" id="IPR012334">
    <property type="entry name" value="Pectin_lyas_fold"/>
</dbReference>
<accession>A0A9Q1B4I1</accession>
<dbReference type="Gene3D" id="2.160.20.10">
    <property type="entry name" value="Single-stranded right-handed beta-helix, Pectin lyase-like"/>
    <property type="match status" value="1"/>
</dbReference>
<dbReference type="GO" id="GO:0042981">
    <property type="term" value="P:regulation of apoptotic process"/>
    <property type="evidence" value="ECO:0007669"/>
    <property type="project" value="TreeGrafter"/>
</dbReference>
<evidence type="ECO:0000256" key="2">
    <source>
        <dbReference type="SAM" id="MobiDB-lite"/>
    </source>
</evidence>
<evidence type="ECO:0000256" key="1">
    <source>
        <dbReference type="ARBA" id="ARBA00022737"/>
    </source>
</evidence>
<evidence type="ECO:0000313" key="4">
    <source>
        <dbReference type="EMBL" id="KAJ7335236.1"/>
    </source>
</evidence>
<proteinExistence type="predicted"/>
<protein>
    <recommendedName>
        <fullName evidence="3">Right handed beta helix domain-containing protein</fullName>
    </recommendedName>
</protein>
<organism evidence="4 5">
    <name type="scientific">Phrynocephalus forsythii</name>
    <dbReference type="NCBI Taxonomy" id="171643"/>
    <lineage>
        <taxon>Eukaryota</taxon>
        <taxon>Metazoa</taxon>
        <taxon>Chordata</taxon>
        <taxon>Craniata</taxon>
        <taxon>Vertebrata</taxon>
        <taxon>Euteleostomi</taxon>
        <taxon>Lepidosauria</taxon>
        <taxon>Squamata</taxon>
        <taxon>Bifurcata</taxon>
        <taxon>Unidentata</taxon>
        <taxon>Episquamata</taxon>
        <taxon>Toxicofera</taxon>
        <taxon>Iguania</taxon>
        <taxon>Acrodonta</taxon>
        <taxon>Agamidae</taxon>
        <taxon>Agaminae</taxon>
        <taxon>Phrynocephalus</taxon>
    </lineage>
</organism>
<dbReference type="InterPro" id="IPR011050">
    <property type="entry name" value="Pectin_lyase_fold/virulence"/>
</dbReference>
<name>A0A9Q1B4I1_9SAUR</name>